<dbReference type="PROSITE" id="PS50850">
    <property type="entry name" value="MFS"/>
    <property type="match status" value="1"/>
</dbReference>
<gene>
    <name evidence="9" type="primary">LOC114243758</name>
</gene>
<feature type="transmembrane region" description="Helical" evidence="6">
    <location>
        <begin position="240"/>
        <end position="262"/>
    </location>
</feature>
<feature type="transmembrane region" description="Helical" evidence="6">
    <location>
        <begin position="420"/>
        <end position="439"/>
    </location>
</feature>
<feature type="transmembrane region" description="Helical" evidence="6">
    <location>
        <begin position="510"/>
        <end position="528"/>
    </location>
</feature>
<keyword evidence="4 6" id="KW-0472">Membrane</keyword>
<dbReference type="GO" id="GO:0016020">
    <property type="term" value="C:membrane"/>
    <property type="evidence" value="ECO:0007669"/>
    <property type="project" value="UniProtKB-SubCell"/>
</dbReference>
<keyword evidence="3 6" id="KW-1133">Transmembrane helix</keyword>
<protein>
    <submittedName>
        <fullName evidence="9">Organic cation transporter protein-like</fullName>
    </submittedName>
</protein>
<dbReference type="Pfam" id="PF07690">
    <property type="entry name" value="MFS_1"/>
    <property type="match status" value="1"/>
</dbReference>
<feature type="transmembrane region" description="Helical" evidence="6">
    <location>
        <begin position="268"/>
        <end position="286"/>
    </location>
</feature>
<evidence type="ECO:0000256" key="3">
    <source>
        <dbReference type="ARBA" id="ARBA00022989"/>
    </source>
</evidence>
<dbReference type="RefSeq" id="XP_028031161.1">
    <property type="nucleotide sequence ID" value="XM_028175360.1"/>
</dbReference>
<feature type="transmembrane region" description="Helical" evidence="6">
    <location>
        <begin position="359"/>
        <end position="380"/>
    </location>
</feature>
<organism evidence="8 9">
    <name type="scientific">Bombyx mandarina</name>
    <name type="common">Wild silk moth</name>
    <name type="synonym">Wild silkworm</name>
    <dbReference type="NCBI Taxonomy" id="7092"/>
    <lineage>
        <taxon>Eukaryota</taxon>
        <taxon>Metazoa</taxon>
        <taxon>Ecdysozoa</taxon>
        <taxon>Arthropoda</taxon>
        <taxon>Hexapoda</taxon>
        <taxon>Insecta</taxon>
        <taxon>Pterygota</taxon>
        <taxon>Neoptera</taxon>
        <taxon>Endopterygota</taxon>
        <taxon>Lepidoptera</taxon>
        <taxon>Glossata</taxon>
        <taxon>Ditrysia</taxon>
        <taxon>Bombycoidea</taxon>
        <taxon>Bombycidae</taxon>
        <taxon>Bombycinae</taxon>
        <taxon>Bombyx</taxon>
    </lineage>
</organism>
<feature type="coiled-coil region" evidence="5">
    <location>
        <begin position="315"/>
        <end position="342"/>
    </location>
</feature>
<keyword evidence="2 6" id="KW-0812">Transmembrane</keyword>
<comment type="subcellular location">
    <subcellularLocation>
        <location evidence="1">Membrane</location>
        <topology evidence="1">Multi-pass membrane protein</topology>
    </subcellularLocation>
</comment>
<feature type="transmembrane region" description="Helical" evidence="6">
    <location>
        <begin position="181"/>
        <end position="200"/>
    </location>
</feature>
<sequence length="552" mass="61928">MSSETLDRKENDCRDAKVDLDTILVEEIGQFGKFQLRTLALTLVAVIFCAVYGEFVFTAARINSRCVIPECEEPSTAVYAPDWILNAIPGTSLTSFDNCQRFANASTILTDRSTCPADLFDVHRVVQCEAYVYEHAQTVVYDFDLGCDEWRRTLIGFVRTFGSLVALPITGYISDHWGRRFALTFNAFNTGWIGVIRYWANTYSGYIVSVFVESALGGAVFSCTYILVLELVGPKYRTVAGAILTTFFAVGQVILALVAWAVPYWRPLTLAMYIPQLITIGYLWVISESIRWYMSKNNYDEAEKLLQNVAKVNGKQLSRQSLEALRRTAEEQKRRIDIEKKDKIKEPWLIVLVFQNRRILIRCLVSPIWWITSTLIYHGLSINAVNMSGNAYLNYAAVAAAGIPGFWLAVLLMSRIGRRPVLIGAYWLCGLCQVAYIFMPDDLYAVSLAVYLVGKISISTVVTAIYMYTAELYPTKYRHNLFAFSSMVGRIGSIIAPLTPAIGAATFDNLPFILFASMAFLSGFLMFLTPETNGTKLPDTMEEASNIGLRDK</sequence>
<evidence type="ECO:0000313" key="9">
    <source>
        <dbReference type="RefSeq" id="XP_028031161.1"/>
    </source>
</evidence>
<name>A0A6J2JN87_BOMMA</name>
<feature type="transmembrane region" description="Helical" evidence="6">
    <location>
        <begin position="206"/>
        <end position="228"/>
    </location>
</feature>
<evidence type="ECO:0000256" key="5">
    <source>
        <dbReference type="SAM" id="Coils"/>
    </source>
</evidence>
<reference evidence="9" key="1">
    <citation type="submission" date="2025-08" db="UniProtKB">
        <authorList>
            <consortium name="RefSeq"/>
        </authorList>
    </citation>
    <scope>IDENTIFICATION</scope>
    <source>
        <tissue evidence="9">Silk gland</tissue>
    </source>
</reference>
<evidence type="ECO:0000256" key="6">
    <source>
        <dbReference type="SAM" id="Phobius"/>
    </source>
</evidence>
<dbReference type="SUPFAM" id="SSF103473">
    <property type="entry name" value="MFS general substrate transporter"/>
    <property type="match status" value="1"/>
</dbReference>
<dbReference type="KEGG" id="bman:114243758"/>
<dbReference type="Proteomes" id="UP000504629">
    <property type="component" value="Unplaced"/>
</dbReference>
<dbReference type="GO" id="GO:0022857">
    <property type="term" value="F:transmembrane transporter activity"/>
    <property type="evidence" value="ECO:0007669"/>
    <property type="project" value="InterPro"/>
</dbReference>
<keyword evidence="5" id="KW-0175">Coiled coil</keyword>
<dbReference type="OrthoDB" id="2261376at2759"/>
<dbReference type="PANTHER" id="PTHR24064">
    <property type="entry name" value="SOLUTE CARRIER FAMILY 22 MEMBER"/>
    <property type="match status" value="1"/>
</dbReference>
<dbReference type="InterPro" id="IPR011701">
    <property type="entry name" value="MFS"/>
</dbReference>
<dbReference type="InterPro" id="IPR036259">
    <property type="entry name" value="MFS_trans_sf"/>
</dbReference>
<evidence type="ECO:0000259" key="7">
    <source>
        <dbReference type="PROSITE" id="PS50850"/>
    </source>
</evidence>
<evidence type="ECO:0000256" key="2">
    <source>
        <dbReference type="ARBA" id="ARBA00022692"/>
    </source>
</evidence>
<dbReference type="PROSITE" id="PS00216">
    <property type="entry name" value="SUGAR_TRANSPORT_1"/>
    <property type="match status" value="1"/>
</dbReference>
<feature type="transmembrane region" description="Helical" evidence="6">
    <location>
        <begin position="481"/>
        <end position="504"/>
    </location>
</feature>
<dbReference type="Gene3D" id="1.20.1250.20">
    <property type="entry name" value="MFS general substrate transporter like domains"/>
    <property type="match status" value="1"/>
</dbReference>
<keyword evidence="8" id="KW-1185">Reference proteome</keyword>
<dbReference type="GeneID" id="114243758"/>
<feature type="transmembrane region" description="Helical" evidence="6">
    <location>
        <begin position="445"/>
        <end position="469"/>
    </location>
</feature>
<evidence type="ECO:0000256" key="1">
    <source>
        <dbReference type="ARBA" id="ARBA00004141"/>
    </source>
</evidence>
<feature type="transmembrane region" description="Helical" evidence="6">
    <location>
        <begin position="39"/>
        <end position="60"/>
    </location>
</feature>
<dbReference type="InterPro" id="IPR005829">
    <property type="entry name" value="Sugar_transporter_CS"/>
</dbReference>
<feature type="transmembrane region" description="Helical" evidence="6">
    <location>
        <begin position="392"/>
        <end position="413"/>
    </location>
</feature>
<evidence type="ECO:0000313" key="8">
    <source>
        <dbReference type="Proteomes" id="UP000504629"/>
    </source>
</evidence>
<dbReference type="AlphaFoldDB" id="A0A6J2JN87"/>
<feature type="domain" description="Major facilitator superfamily (MFS) profile" evidence="7">
    <location>
        <begin position="107"/>
        <end position="534"/>
    </location>
</feature>
<evidence type="ECO:0000256" key="4">
    <source>
        <dbReference type="ARBA" id="ARBA00023136"/>
    </source>
</evidence>
<proteinExistence type="predicted"/>
<accession>A0A6J2JN87</accession>
<dbReference type="InterPro" id="IPR020846">
    <property type="entry name" value="MFS_dom"/>
</dbReference>